<accession>V6LFT4</accession>
<proteinExistence type="predicted"/>
<name>V6LFT4_9EUKA</name>
<keyword evidence="1" id="KW-0472">Membrane</keyword>
<sequence>MVISWAKTPVLPAFQEIPVIAPVAALLTALLAILLIRQNAEYALMVISWVRISARDAKIINPPLAYVVLQLTAQPAPMIWHPALPVTVNMIFILFLLAQNAIQGILRTLIPQKPAQNATRNAQPAQEVRTAPAKPAQTVILQLPLPVPPAFQEKP</sequence>
<evidence type="ECO:0000313" key="2">
    <source>
        <dbReference type="EMBL" id="EST43410.1"/>
    </source>
</evidence>
<keyword evidence="1 2" id="KW-0812">Transmembrane</keyword>
<keyword evidence="1" id="KW-1133">Transmembrane helix</keyword>
<reference evidence="2" key="1">
    <citation type="journal article" date="2014" name="PLoS Genet.">
        <title>The Genome of Spironucleus salmonicida Highlights a Fish Pathogen Adapted to Fluctuating Environments.</title>
        <authorList>
            <person name="Xu F."/>
            <person name="Jerlstrom-Hultqvist J."/>
            <person name="Einarsson E."/>
            <person name="Astvaldsson A."/>
            <person name="Svard S.G."/>
            <person name="Andersson J.O."/>
        </authorList>
    </citation>
    <scope>NUCLEOTIDE SEQUENCE</scope>
</reference>
<feature type="transmembrane region" description="Helical" evidence="1">
    <location>
        <begin position="17"/>
        <end position="36"/>
    </location>
</feature>
<evidence type="ECO:0000256" key="1">
    <source>
        <dbReference type="SAM" id="Phobius"/>
    </source>
</evidence>
<organism evidence="2">
    <name type="scientific">Spironucleus salmonicida</name>
    <dbReference type="NCBI Taxonomy" id="348837"/>
    <lineage>
        <taxon>Eukaryota</taxon>
        <taxon>Metamonada</taxon>
        <taxon>Diplomonadida</taxon>
        <taxon>Hexamitidae</taxon>
        <taxon>Hexamitinae</taxon>
        <taxon>Spironucleus</taxon>
    </lineage>
</organism>
<protein>
    <submittedName>
        <fullName evidence="2">Transmembrane domain-containing protein</fullName>
    </submittedName>
</protein>
<feature type="transmembrane region" description="Helical" evidence="1">
    <location>
        <begin position="79"/>
        <end position="98"/>
    </location>
</feature>
<dbReference type="EMBL" id="KI546137">
    <property type="protein sequence ID" value="EST43410.1"/>
    <property type="molecule type" value="Genomic_DNA"/>
</dbReference>
<gene>
    <name evidence="2" type="ORF">SS50377_16869</name>
</gene>
<dbReference type="AlphaFoldDB" id="V6LFT4"/>